<evidence type="ECO:0000313" key="2">
    <source>
        <dbReference type="Proteomes" id="UP001062846"/>
    </source>
</evidence>
<comment type="caution">
    <text evidence="1">The sequence shown here is derived from an EMBL/GenBank/DDBJ whole genome shotgun (WGS) entry which is preliminary data.</text>
</comment>
<keyword evidence="2" id="KW-1185">Reference proteome</keyword>
<organism evidence="1 2">
    <name type="scientific">Rhododendron molle</name>
    <name type="common">Chinese azalea</name>
    <name type="synonym">Azalea mollis</name>
    <dbReference type="NCBI Taxonomy" id="49168"/>
    <lineage>
        <taxon>Eukaryota</taxon>
        <taxon>Viridiplantae</taxon>
        <taxon>Streptophyta</taxon>
        <taxon>Embryophyta</taxon>
        <taxon>Tracheophyta</taxon>
        <taxon>Spermatophyta</taxon>
        <taxon>Magnoliopsida</taxon>
        <taxon>eudicotyledons</taxon>
        <taxon>Gunneridae</taxon>
        <taxon>Pentapetalae</taxon>
        <taxon>asterids</taxon>
        <taxon>Ericales</taxon>
        <taxon>Ericaceae</taxon>
        <taxon>Ericoideae</taxon>
        <taxon>Rhodoreae</taxon>
        <taxon>Rhododendron</taxon>
    </lineage>
</organism>
<name>A0ACC0LYU3_RHOML</name>
<proteinExistence type="predicted"/>
<evidence type="ECO:0000313" key="1">
    <source>
        <dbReference type="EMBL" id="KAI8533752.1"/>
    </source>
</evidence>
<gene>
    <name evidence="1" type="ORF">RHMOL_Rhmol10G0033600</name>
</gene>
<dbReference type="EMBL" id="CM046397">
    <property type="protein sequence ID" value="KAI8533752.1"/>
    <property type="molecule type" value="Genomic_DNA"/>
</dbReference>
<protein>
    <submittedName>
        <fullName evidence="1">Uncharacterized protein</fullName>
    </submittedName>
</protein>
<reference evidence="1" key="1">
    <citation type="submission" date="2022-02" db="EMBL/GenBank/DDBJ databases">
        <title>Plant Genome Project.</title>
        <authorList>
            <person name="Zhang R.-G."/>
        </authorList>
    </citation>
    <scope>NUCLEOTIDE SEQUENCE</scope>
    <source>
        <strain evidence="1">AT1</strain>
    </source>
</reference>
<sequence length="288" mass="31420">MDRGKNCCRDVVPFWAIIAMNFTTVGLHTLFKAATNHGMSYHVFIVYAYGVAALVLLPSPFFSLRSTVLPPLNFSLSCKILLLGFIGMEKLAIRSSSSQAKIIGTVVSILGALVVTLYKGPPIISTLPASISLHRPLGSPHSDWVIGSLFLTVEFMLVPMWYIVQTQIMKEYPAELTVVFFYNLCVSVLAAIVGIFAEPNASAWRIKADIGLVSIICSIYAWSNNLAIFVSLFCSIVGAAIISVGFYTVMWGKAKEEVDESGDIGDPESASNPKVPLLQNYLTQEPRS</sequence>
<accession>A0ACC0LYU3</accession>
<dbReference type="Proteomes" id="UP001062846">
    <property type="component" value="Chromosome 10"/>
</dbReference>